<proteinExistence type="predicted"/>
<dbReference type="SUPFAM" id="SSF53300">
    <property type="entry name" value="vWA-like"/>
    <property type="match status" value="1"/>
</dbReference>
<dbReference type="InterPro" id="IPR036465">
    <property type="entry name" value="vWFA_dom_sf"/>
</dbReference>
<evidence type="ECO:0000259" key="1">
    <source>
        <dbReference type="Pfam" id="PF01882"/>
    </source>
</evidence>
<dbReference type="EMBL" id="JAYGIL010000002">
    <property type="protein sequence ID" value="MEA5401584.1"/>
    <property type="molecule type" value="Genomic_DNA"/>
</dbReference>
<name>A0ABU5RZH1_9BACT</name>
<dbReference type="Gene3D" id="3.40.50.410">
    <property type="entry name" value="von Willebrand factor, type A domain"/>
    <property type="match status" value="1"/>
</dbReference>
<comment type="caution">
    <text evidence="2">The sequence shown here is derived from an EMBL/GenBank/DDBJ whole genome shotgun (WGS) entry which is preliminary data.</text>
</comment>
<protein>
    <submittedName>
        <fullName evidence="2">DUF58 domain-containing protein</fullName>
    </submittedName>
</protein>
<dbReference type="PANTHER" id="PTHR33608:SF7">
    <property type="entry name" value="DUF58 DOMAIN-CONTAINING PROTEIN"/>
    <property type="match status" value="1"/>
</dbReference>
<feature type="domain" description="DUF58" evidence="1">
    <location>
        <begin position="41"/>
        <end position="257"/>
    </location>
</feature>
<organism evidence="2 3">
    <name type="scientific">Arcicella gelida</name>
    <dbReference type="NCBI Taxonomy" id="2984195"/>
    <lineage>
        <taxon>Bacteria</taxon>
        <taxon>Pseudomonadati</taxon>
        <taxon>Bacteroidota</taxon>
        <taxon>Cytophagia</taxon>
        <taxon>Cytophagales</taxon>
        <taxon>Flectobacillaceae</taxon>
        <taxon>Arcicella</taxon>
    </lineage>
</organism>
<dbReference type="Proteomes" id="UP001303899">
    <property type="component" value="Unassembled WGS sequence"/>
</dbReference>
<accession>A0ABU5RZH1</accession>
<dbReference type="InterPro" id="IPR002881">
    <property type="entry name" value="DUF58"/>
</dbReference>
<dbReference type="RefSeq" id="WP_323325346.1">
    <property type="nucleotide sequence ID" value="NZ_JAYGIL010000002.1"/>
</dbReference>
<gene>
    <name evidence="2" type="ORF">VB776_01565</name>
</gene>
<evidence type="ECO:0000313" key="2">
    <source>
        <dbReference type="EMBL" id="MEA5401584.1"/>
    </source>
</evidence>
<keyword evidence="3" id="KW-1185">Reference proteome</keyword>
<dbReference type="Pfam" id="PF01882">
    <property type="entry name" value="DUF58"/>
    <property type="match status" value="1"/>
</dbReference>
<dbReference type="PANTHER" id="PTHR33608">
    <property type="entry name" value="BLL2464 PROTEIN"/>
    <property type="match status" value="1"/>
</dbReference>
<reference evidence="2 3" key="1">
    <citation type="submission" date="2023-12" db="EMBL/GenBank/DDBJ databases">
        <title>Novel species of the genus Arcicella isolated from rivers.</title>
        <authorList>
            <person name="Lu H."/>
        </authorList>
    </citation>
    <scope>NUCLEOTIDE SEQUENCE [LARGE SCALE GENOMIC DNA]</scope>
    <source>
        <strain evidence="2 3">DC2W</strain>
    </source>
</reference>
<evidence type="ECO:0000313" key="3">
    <source>
        <dbReference type="Proteomes" id="UP001303899"/>
    </source>
</evidence>
<sequence>MDLAQIRQYGNIEFLAKQMVEGFITGLHKSPFHGFSVEFAEHRLYNNGESTRHIDWKVFAKTDRIYTKRYEEETNLRCHLIIDTSSSMYYPEKTNGKIVFSTMAAAALAYMLQKQKDAISLITFSSSVEIQTPVKSTPSHIHKIFLDLENLLQKPKENKKTEVASVIHQIAENIHKRSLVIIFSDMFDDIDNAEKIFSSLQHLKHNLHEVLIFHVTDKKTESDFDFEDRPYEFIDLETNESIKLNPAQVKEDYQKSLHQFYHELKLRCGQYKIDFIEADIAEGFEQILSAYLVKRGKMK</sequence>